<keyword evidence="9" id="KW-0902">Two-component regulatory system</keyword>
<keyword evidence="14" id="KW-1185">Reference proteome</keyword>
<evidence type="ECO:0000256" key="1">
    <source>
        <dbReference type="ARBA" id="ARBA00000085"/>
    </source>
</evidence>
<dbReference type="InterPro" id="IPR003660">
    <property type="entry name" value="HAMP_dom"/>
</dbReference>
<dbReference type="RefSeq" id="WP_241232706.1">
    <property type="nucleotide sequence ID" value="NZ_UZWE01000025.1"/>
</dbReference>
<keyword evidence="11" id="KW-0812">Transmembrane</keyword>
<dbReference type="InterPro" id="IPR011712">
    <property type="entry name" value="Sig_transdc_His_kin_sub3_dim/P"/>
</dbReference>
<evidence type="ECO:0000256" key="10">
    <source>
        <dbReference type="SAM" id="Coils"/>
    </source>
</evidence>
<evidence type="ECO:0000256" key="3">
    <source>
        <dbReference type="ARBA" id="ARBA00012438"/>
    </source>
</evidence>
<dbReference type="Pfam" id="PF16448">
    <property type="entry name" value="LapD_MoxY_N"/>
    <property type="match status" value="1"/>
</dbReference>
<evidence type="ECO:0000256" key="6">
    <source>
        <dbReference type="ARBA" id="ARBA00022741"/>
    </source>
</evidence>
<dbReference type="InterPro" id="IPR036890">
    <property type="entry name" value="HATPase_C_sf"/>
</dbReference>
<dbReference type="SMART" id="SM00304">
    <property type="entry name" value="HAMP"/>
    <property type="match status" value="1"/>
</dbReference>
<dbReference type="GO" id="GO:0005524">
    <property type="term" value="F:ATP binding"/>
    <property type="evidence" value="ECO:0007669"/>
    <property type="project" value="UniProtKB-KW"/>
</dbReference>
<proteinExistence type="predicted"/>
<keyword evidence="11" id="KW-1133">Transmembrane helix</keyword>
<organism evidence="13 14">
    <name type="scientific">Paracoccus haematequi</name>
    <dbReference type="NCBI Taxonomy" id="2491866"/>
    <lineage>
        <taxon>Bacteria</taxon>
        <taxon>Pseudomonadati</taxon>
        <taxon>Pseudomonadota</taxon>
        <taxon>Alphaproteobacteria</taxon>
        <taxon>Rhodobacterales</taxon>
        <taxon>Paracoccaceae</taxon>
        <taxon>Paracoccus</taxon>
    </lineage>
</organism>
<keyword evidence="7 13" id="KW-0418">Kinase</keyword>
<evidence type="ECO:0000313" key="14">
    <source>
        <dbReference type="Proteomes" id="UP000270743"/>
    </source>
</evidence>
<dbReference type="Gene3D" id="1.20.5.1930">
    <property type="match status" value="1"/>
</dbReference>
<keyword evidence="5 13" id="KW-0808">Transferase</keyword>
<keyword evidence="11" id="KW-0472">Membrane</keyword>
<dbReference type="InterPro" id="IPR050482">
    <property type="entry name" value="Sensor_HK_TwoCompSys"/>
</dbReference>
<dbReference type="Proteomes" id="UP000270743">
    <property type="component" value="Unassembled WGS sequence"/>
</dbReference>
<evidence type="ECO:0000256" key="8">
    <source>
        <dbReference type="ARBA" id="ARBA00022840"/>
    </source>
</evidence>
<dbReference type="Pfam" id="PF00672">
    <property type="entry name" value="HAMP"/>
    <property type="match status" value="1"/>
</dbReference>
<gene>
    <name evidence="13" type="primary">liaS_2</name>
    <name evidence="13" type="ORF">PARHAE_01381</name>
</gene>
<evidence type="ECO:0000256" key="7">
    <source>
        <dbReference type="ARBA" id="ARBA00022777"/>
    </source>
</evidence>
<evidence type="ECO:0000256" key="4">
    <source>
        <dbReference type="ARBA" id="ARBA00022553"/>
    </source>
</evidence>
<evidence type="ECO:0000313" key="13">
    <source>
        <dbReference type="EMBL" id="VDS08198.1"/>
    </source>
</evidence>
<feature type="domain" description="HAMP" evidence="12">
    <location>
        <begin position="193"/>
        <end position="245"/>
    </location>
</feature>
<comment type="catalytic activity">
    <reaction evidence="1">
        <text>ATP + protein L-histidine = ADP + protein N-phospho-L-histidine.</text>
        <dbReference type="EC" id="2.7.13.3"/>
    </reaction>
</comment>
<keyword evidence="4" id="KW-0597">Phosphoprotein</keyword>
<dbReference type="EMBL" id="UZWE01000025">
    <property type="protein sequence ID" value="VDS08198.1"/>
    <property type="molecule type" value="Genomic_DNA"/>
</dbReference>
<dbReference type="GO" id="GO:0000155">
    <property type="term" value="F:phosphorelay sensor kinase activity"/>
    <property type="evidence" value="ECO:0007669"/>
    <property type="project" value="InterPro"/>
</dbReference>
<evidence type="ECO:0000256" key="2">
    <source>
        <dbReference type="ARBA" id="ARBA00004370"/>
    </source>
</evidence>
<feature type="transmembrane region" description="Helical" evidence="11">
    <location>
        <begin position="172"/>
        <end position="196"/>
    </location>
</feature>
<dbReference type="EC" id="2.7.13.3" evidence="3"/>
<feature type="coiled-coil region" evidence="10">
    <location>
        <begin position="233"/>
        <end position="260"/>
    </location>
</feature>
<comment type="subcellular location">
    <subcellularLocation>
        <location evidence="2">Membrane</location>
    </subcellularLocation>
</comment>
<feature type="transmembrane region" description="Helical" evidence="11">
    <location>
        <begin position="25"/>
        <end position="47"/>
    </location>
</feature>
<dbReference type="SUPFAM" id="SSF158472">
    <property type="entry name" value="HAMP domain-like"/>
    <property type="match status" value="1"/>
</dbReference>
<accession>A0A3S4GQ35</accession>
<evidence type="ECO:0000259" key="12">
    <source>
        <dbReference type="PROSITE" id="PS50885"/>
    </source>
</evidence>
<dbReference type="PANTHER" id="PTHR24421:SF10">
    <property type="entry name" value="NITRATE_NITRITE SENSOR PROTEIN NARQ"/>
    <property type="match status" value="1"/>
</dbReference>
<evidence type="ECO:0000256" key="5">
    <source>
        <dbReference type="ARBA" id="ARBA00022679"/>
    </source>
</evidence>
<dbReference type="Pfam" id="PF07730">
    <property type="entry name" value="HisKA_3"/>
    <property type="match status" value="1"/>
</dbReference>
<protein>
    <recommendedName>
        <fullName evidence="3">histidine kinase</fullName>
        <ecNumber evidence="3">2.7.13.3</ecNumber>
    </recommendedName>
</protein>
<reference evidence="13 14" key="1">
    <citation type="submission" date="2018-12" db="EMBL/GenBank/DDBJ databases">
        <authorList>
            <person name="Criscuolo A."/>
        </authorList>
    </citation>
    <scope>NUCLEOTIDE SEQUENCE [LARGE SCALE GENOMIC DNA]</scope>
    <source>
        <strain evidence="13">ACIP1116241</strain>
    </source>
</reference>
<dbReference type="PROSITE" id="PS50885">
    <property type="entry name" value="HAMP"/>
    <property type="match status" value="1"/>
</dbReference>
<keyword evidence="6" id="KW-0547">Nucleotide-binding</keyword>
<keyword evidence="8" id="KW-0067">ATP-binding</keyword>
<keyword evidence="10" id="KW-0175">Coiled coil</keyword>
<dbReference type="Gene3D" id="3.30.565.10">
    <property type="entry name" value="Histidine kinase-like ATPase, C-terminal domain"/>
    <property type="match status" value="1"/>
</dbReference>
<dbReference type="CDD" id="cd06225">
    <property type="entry name" value="HAMP"/>
    <property type="match status" value="1"/>
</dbReference>
<sequence length="461" mass="50003">MRFEARILPDAAVPSRIRPWSLHRIVTIVPVAVGVMLCATVAAIIVLNARIAIDEETSSAFRTAQATVAVRMPPRFAGQDTMGQAMQLAAEIDALRHLSASVTDNHGHPVTPHAEGAALTEDQAPGWFSDLMRPELRSDRVPISHYPNVLGWLVIQTDPADEIAEVWEDFRIIMPLLALTCAALVGMSMGFSRLILRRLRAIQEALGAMRQGDLDRRAPPDRLAEFAALANGVNALADHLTSQRAENRQLQARLLTLSETERAKIASDLHDDMGPQLFALNAALSQARAAAREVSGPGSAQLDDALRAILVHAGAVRDSARTAINDLRPMLMGHGSLPELLGELVAEFAEIAPDVAIDLDCDGRIAASEPAETAIYRFVRESLLNAVRHGKARRIRIEMRRTQDQIVTQLRDDGRGPSGRGSAGGHGLAGIRDRARALGAAFDPPRRVGAETVTELRMPHR</sequence>
<dbReference type="GO" id="GO:0016020">
    <property type="term" value="C:membrane"/>
    <property type="evidence" value="ECO:0007669"/>
    <property type="project" value="UniProtKB-SubCell"/>
</dbReference>
<dbReference type="GO" id="GO:0046983">
    <property type="term" value="F:protein dimerization activity"/>
    <property type="evidence" value="ECO:0007669"/>
    <property type="project" value="InterPro"/>
</dbReference>
<dbReference type="SUPFAM" id="SSF55874">
    <property type="entry name" value="ATPase domain of HSP90 chaperone/DNA topoisomerase II/histidine kinase"/>
    <property type="match status" value="1"/>
</dbReference>
<dbReference type="Gene3D" id="6.10.340.10">
    <property type="match status" value="1"/>
</dbReference>
<dbReference type="CDD" id="cd16917">
    <property type="entry name" value="HATPase_UhpB-NarQ-NarX-like"/>
    <property type="match status" value="1"/>
</dbReference>
<evidence type="ECO:0000256" key="11">
    <source>
        <dbReference type="SAM" id="Phobius"/>
    </source>
</evidence>
<dbReference type="PANTHER" id="PTHR24421">
    <property type="entry name" value="NITRATE/NITRITE SENSOR PROTEIN NARX-RELATED"/>
    <property type="match status" value="1"/>
</dbReference>
<dbReference type="AlphaFoldDB" id="A0A3S4GQ35"/>
<dbReference type="InterPro" id="IPR032244">
    <property type="entry name" value="LapD_MoxY_N"/>
</dbReference>
<name>A0A3S4GQ35_9RHOB</name>
<evidence type="ECO:0000256" key="9">
    <source>
        <dbReference type="ARBA" id="ARBA00023012"/>
    </source>
</evidence>